<name>A0ABV9B1Q4_9ACTN</name>
<comment type="caution">
    <text evidence="2">The sequence shown here is derived from an EMBL/GenBank/DDBJ whole genome shotgun (WGS) entry which is preliminary data.</text>
</comment>
<feature type="region of interest" description="Disordered" evidence="1">
    <location>
        <begin position="464"/>
        <end position="931"/>
    </location>
</feature>
<feature type="compositionally biased region" description="Low complexity" evidence="1">
    <location>
        <begin position="505"/>
        <end position="515"/>
    </location>
</feature>
<feature type="compositionally biased region" description="Low complexity" evidence="1">
    <location>
        <begin position="524"/>
        <end position="564"/>
    </location>
</feature>
<feature type="compositionally biased region" description="Basic and acidic residues" evidence="1">
    <location>
        <begin position="702"/>
        <end position="723"/>
    </location>
</feature>
<dbReference type="RefSeq" id="WP_381183848.1">
    <property type="nucleotide sequence ID" value="NZ_JBHSFK010000041.1"/>
</dbReference>
<protein>
    <submittedName>
        <fullName evidence="2">Uncharacterized protein</fullName>
    </submittedName>
</protein>
<evidence type="ECO:0000313" key="2">
    <source>
        <dbReference type="EMBL" id="MFC4506185.1"/>
    </source>
</evidence>
<feature type="compositionally biased region" description="Low complexity" evidence="1">
    <location>
        <begin position="811"/>
        <end position="834"/>
    </location>
</feature>
<organism evidence="2 3">
    <name type="scientific">Streptomyces vulcanius</name>
    <dbReference type="NCBI Taxonomy" id="1441876"/>
    <lineage>
        <taxon>Bacteria</taxon>
        <taxon>Bacillati</taxon>
        <taxon>Actinomycetota</taxon>
        <taxon>Actinomycetes</taxon>
        <taxon>Kitasatosporales</taxon>
        <taxon>Streptomycetaceae</taxon>
        <taxon>Streptomyces</taxon>
    </lineage>
</organism>
<feature type="compositionally biased region" description="Low complexity" evidence="1">
    <location>
        <begin position="635"/>
        <end position="645"/>
    </location>
</feature>
<dbReference type="Proteomes" id="UP001595839">
    <property type="component" value="Unassembled WGS sequence"/>
</dbReference>
<evidence type="ECO:0000313" key="3">
    <source>
        <dbReference type="Proteomes" id="UP001595839"/>
    </source>
</evidence>
<feature type="compositionally biased region" description="Pro residues" evidence="1">
    <location>
        <begin position="840"/>
        <end position="851"/>
    </location>
</feature>
<feature type="compositionally biased region" description="Low complexity" evidence="1">
    <location>
        <begin position="468"/>
        <end position="480"/>
    </location>
</feature>
<reference evidence="3" key="1">
    <citation type="journal article" date="2019" name="Int. J. Syst. Evol. Microbiol.">
        <title>The Global Catalogue of Microorganisms (GCM) 10K type strain sequencing project: providing services to taxonomists for standard genome sequencing and annotation.</title>
        <authorList>
            <consortium name="The Broad Institute Genomics Platform"/>
            <consortium name="The Broad Institute Genome Sequencing Center for Infectious Disease"/>
            <person name="Wu L."/>
            <person name="Ma J."/>
        </authorList>
    </citation>
    <scope>NUCLEOTIDE SEQUENCE [LARGE SCALE GENOMIC DNA]</scope>
    <source>
        <strain evidence="3">CGMCC 4.7177</strain>
    </source>
</reference>
<dbReference type="Gene3D" id="3.90.176.10">
    <property type="entry name" value="Toxin ADP-ribosyltransferase, Chain A, domain 1"/>
    <property type="match status" value="1"/>
</dbReference>
<proteinExistence type="predicted"/>
<feature type="compositionally biased region" description="Low complexity" evidence="1">
    <location>
        <begin position="680"/>
        <end position="692"/>
    </location>
</feature>
<accession>A0ABV9B1Q4</accession>
<sequence length="1192" mass="122411">MTRSGRRSRWFGQGRERRPEAAAPGAESARAAAGAGDGLLVEEYDGLRLLRTPDDALDPVDLTDLVRALAGEAEHTVTVVFGAGATRAAGLWARLGAVLSVLRDDRVETVRLVMSGTGEGRPDRPALARRLADGWKLTVIAPDGPVSVVPGGTLFAHGSWWRFAPGAEPDRLGARQPAPGWQPAVEELPARTSGGYVIDPIPAGVLARSGQAAAPRPGDLCYAVPVDPRGPLVLLGMPEDEDVLGGEVSDLLGELPTAVRSTVRLAPGGPRDVLRTGQAVAERLGAGVVVYTGLPFLGPGAGDGPAPVRSVLVGADGEPKWRPFVDSVMCLPPAEDGTVPTPRLLRWESPVTGEQTGTGVVRLSEHWQATVTRAGLYISGTEGEPSPVHQPVDAESPTIEIGRPGEELDASLWPVLSQLLASLWPDVRRRVRLYMRGTCLDGGAELRRTAAEHGIRAVRFTAPPLPAPRRAAGVAGVAGATQRGGLTAPTGAQQGRMAGAGQGGQAAPPGEPQGAVTPTGVPPARATAQAGGSSARAAAPAGAQSATPTSAGAQPAAPVPAGDPHGTPAPEGAQRGTQTPAGDPHGRTTAPAGGSPAQTAAPTEEPARLPQAGGNPAPQAVRAAAPAEGMGSGMVPAAPRATVPAAPTPARPPLASAARQVLAELSSADGPLAEPEPLMRPTAPVPRTRTPQPENPAPEGPLRPERNPSRPTPERAERTEAPKPPDSQLPPAEPTAPDGLLAGVDRSARPAAPAAATDVLNRAAVPAPGAREHPEAVAPQLPPVRVPTTTPQPAEAVEPIAADGPLAGIDPAAQPAATPVTATDTRNRAAASAPERAEAPAPPVVPEPSPVRPEGSDPAEARRTPAPSTATTPPPSAEAGEAHPAPSRGPHTSPPTELPEHQRQPTADELPERSRLPAPEGLPVPFHPGHISTEDERRAFRELAEGVWERHGAAVARALIRMPALRAQEQEAARADVIALHIYLNSPDGPLAPEAVVRGLRCGDERLLPYVACLASALRRMPSYRGVAVRGAGDVPLDDLAACTLLRDPAPLGAVPVGAAGQLPGGPQYVIWSATGRRVRQLTDRPSDGAGGEQVLFAPGTRLRVLDVRRSGPAPMIMLRELPAGAPGASGGPLPQHRELDDADRAVLVHLDDTLRGRSPAPGAYAWPGLCHGPIGPAHTTPQAPHTAPHAD</sequence>
<feature type="compositionally biased region" description="Low complexity" evidence="1">
    <location>
        <begin position="616"/>
        <end position="627"/>
    </location>
</feature>
<feature type="compositionally biased region" description="Pro residues" evidence="1">
    <location>
        <begin position="724"/>
        <end position="734"/>
    </location>
</feature>
<keyword evidence="3" id="KW-1185">Reference proteome</keyword>
<feature type="region of interest" description="Disordered" evidence="1">
    <location>
        <begin position="1"/>
        <end position="29"/>
    </location>
</feature>
<gene>
    <name evidence="2" type="ORF">ACFPIH_43230</name>
</gene>
<evidence type="ECO:0000256" key="1">
    <source>
        <dbReference type="SAM" id="MobiDB-lite"/>
    </source>
</evidence>
<dbReference type="EMBL" id="JBHSFK010000041">
    <property type="protein sequence ID" value="MFC4506185.1"/>
    <property type="molecule type" value="Genomic_DNA"/>
</dbReference>